<dbReference type="Proteomes" id="UP001333710">
    <property type="component" value="Chromosome"/>
</dbReference>
<keyword evidence="1" id="KW-0812">Transmembrane</keyword>
<feature type="transmembrane region" description="Helical" evidence="1">
    <location>
        <begin position="12"/>
        <end position="29"/>
    </location>
</feature>
<feature type="transmembrane region" description="Helical" evidence="1">
    <location>
        <begin position="154"/>
        <end position="178"/>
    </location>
</feature>
<evidence type="ECO:0000313" key="2">
    <source>
        <dbReference type="EMBL" id="BDX04541.1"/>
    </source>
</evidence>
<evidence type="ECO:0000313" key="3">
    <source>
        <dbReference type="Proteomes" id="UP001333710"/>
    </source>
</evidence>
<dbReference type="InterPro" id="IPR018750">
    <property type="entry name" value="DUF2306_membrane"/>
</dbReference>
<keyword evidence="1" id="KW-1133">Transmembrane helix</keyword>
<evidence type="ECO:0000256" key="1">
    <source>
        <dbReference type="SAM" id="Phobius"/>
    </source>
</evidence>
<dbReference type="RefSeq" id="WP_338290320.1">
    <property type="nucleotide sequence ID" value="NZ_AP027272.1"/>
</dbReference>
<organism evidence="2 3">
    <name type="scientific">Planctobacterium marinum</name>
    <dbReference type="NCBI Taxonomy" id="1631968"/>
    <lineage>
        <taxon>Bacteria</taxon>
        <taxon>Pseudomonadati</taxon>
        <taxon>Pseudomonadota</taxon>
        <taxon>Gammaproteobacteria</taxon>
        <taxon>Alteromonadales</taxon>
        <taxon>Alteromonadaceae</taxon>
        <taxon>Planctobacterium</taxon>
    </lineage>
</organism>
<feature type="transmembrane region" description="Helical" evidence="1">
    <location>
        <begin position="121"/>
        <end position="142"/>
    </location>
</feature>
<dbReference type="Pfam" id="PF10067">
    <property type="entry name" value="DUF2306"/>
    <property type="match status" value="1"/>
</dbReference>
<feature type="transmembrane region" description="Helical" evidence="1">
    <location>
        <begin position="91"/>
        <end position="109"/>
    </location>
</feature>
<proteinExistence type="predicted"/>
<sequence>MKLQYWFNFKIFGLYLLAFISIASGTLQLDALNTGLMTGDSSHDPDVPHYYQMPLPVLLHIVSGVLFNLLSPLQFSSTIRTKLTWLHRCNGGLMIICALCAGITALLMNELYPAFGGALKYFGVMTFSLAICACVMMGIIRVKQGDIPAHRAWMIRATAVALGPATQRLFFIPAYLILGSIEQWVIGVGIWVGFLVNLAVAEVFIIPKGSKQVTAKQKGAKQDGPGTMVKTASL</sequence>
<dbReference type="KEGG" id="pmaw:MACH26_00620"/>
<reference evidence="2" key="1">
    <citation type="submission" date="2023-01" db="EMBL/GenBank/DDBJ databases">
        <title>Complete genome sequence of Planctobacterium marinum strain Dej080120_11.</title>
        <authorList>
            <person name="Ueki S."/>
            <person name="Maruyama F."/>
        </authorList>
    </citation>
    <scope>NUCLEOTIDE SEQUENCE</scope>
    <source>
        <strain evidence="2">Dej080120_11</strain>
    </source>
</reference>
<gene>
    <name evidence="2" type="ORF">MACH26_00620</name>
</gene>
<keyword evidence="3" id="KW-1185">Reference proteome</keyword>
<protein>
    <submittedName>
        <fullName evidence="2">Membrane protein</fullName>
    </submittedName>
</protein>
<dbReference type="EMBL" id="AP027272">
    <property type="protein sequence ID" value="BDX04541.1"/>
    <property type="molecule type" value="Genomic_DNA"/>
</dbReference>
<name>A0AA48HH36_9ALTE</name>
<keyword evidence="1" id="KW-0472">Membrane</keyword>
<accession>A0AA48HH36</accession>
<dbReference type="AlphaFoldDB" id="A0AA48HH36"/>
<feature type="transmembrane region" description="Helical" evidence="1">
    <location>
        <begin position="184"/>
        <end position="206"/>
    </location>
</feature>
<feature type="transmembrane region" description="Helical" evidence="1">
    <location>
        <begin position="49"/>
        <end position="70"/>
    </location>
</feature>